<protein>
    <recommendedName>
        <fullName evidence="4">Aminotransferase-like plant mobile domain-containing protein</fullName>
    </recommendedName>
</protein>
<feature type="compositionally biased region" description="Basic and acidic residues" evidence="1">
    <location>
        <begin position="327"/>
        <end position="341"/>
    </location>
</feature>
<evidence type="ECO:0000313" key="3">
    <source>
        <dbReference type="Proteomes" id="UP001341840"/>
    </source>
</evidence>
<dbReference type="Proteomes" id="UP001341840">
    <property type="component" value="Unassembled WGS sequence"/>
</dbReference>
<gene>
    <name evidence="2" type="ORF">PIB30_070752</name>
</gene>
<feature type="region of interest" description="Disordered" evidence="1">
    <location>
        <begin position="370"/>
        <end position="425"/>
    </location>
</feature>
<dbReference type="EMBL" id="JASCZI010091424">
    <property type="protein sequence ID" value="MED6150262.1"/>
    <property type="molecule type" value="Genomic_DNA"/>
</dbReference>
<feature type="region of interest" description="Disordered" evidence="1">
    <location>
        <begin position="327"/>
        <end position="351"/>
    </location>
</feature>
<sequence length="643" mass="72132">MSRGECTITLEDVAYQLGLPIDGEPVTGCLYEFETWMPDGRERPRWDWFKEVFGVIPPPGAADACIVTFSWLTATFGVVLEHASEIQVCRHAQAYIMLLLSRQLFGDKTLLEFLLDGSLSWTRLMTLGNTVGVLPLWRGCTGTFVVLQTGSWSTLQAHYCSYRVGYSGGFLVSDLMISISSAGPKNLGNLLLWTRYLPISDERDPRVLLYRTQLDRMIHRDVDHVIPQFGGVQNSPHHPVNIDWLHARDGKEGDMWFPSVYQTWHGLWDSRHDHTFTVEEVQDPGPSADYLRWWFLAWKRYLAPVDAFFPRPLDEIPSEAFDRVADTPHTYRVDDAPDNRRPDRRRMVGTRTTARDWQWVDEMLGENIHVPRQARRMPEGGSRREGRGGGRGGQAGGRGPSDQAHGGASSSRAPAGQAHGGASNSQDYQDFLVGLNSPGFQRTLQQIFTGDTVYRPYVDGCQGQIQVDLNEPASHPSHMFMTYAGTPPSTYMPEPYVVASEIVPAPAADDPHPPPPPHMTEMVTRAVHPTVPLPPPTSPTPYSLPTDPWPVLCLKQTKPVVEINLTLGIRSIHEQLLCLNRFELQCKIRRNMSRTKRTISGRGKPSTRRVLQGGLDAVVPIAQDNYPGLWGDMLPQMSEKKLL</sequence>
<keyword evidence="3" id="KW-1185">Reference proteome</keyword>
<dbReference type="PANTHER" id="PTHR46033:SF8">
    <property type="entry name" value="PROTEIN MAINTENANCE OF MERISTEMS-LIKE"/>
    <property type="match status" value="1"/>
</dbReference>
<evidence type="ECO:0000313" key="2">
    <source>
        <dbReference type="EMBL" id="MED6150262.1"/>
    </source>
</evidence>
<evidence type="ECO:0000256" key="1">
    <source>
        <dbReference type="SAM" id="MobiDB-lite"/>
    </source>
</evidence>
<name>A0ABU6TNA2_9FABA</name>
<comment type="caution">
    <text evidence="2">The sequence shown here is derived from an EMBL/GenBank/DDBJ whole genome shotgun (WGS) entry which is preliminary data.</text>
</comment>
<proteinExistence type="predicted"/>
<feature type="compositionally biased region" description="Basic and acidic residues" evidence="1">
    <location>
        <begin position="376"/>
        <end position="388"/>
    </location>
</feature>
<evidence type="ECO:0008006" key="4">
    <source>
        <dbReference type="Google" id="ProtNLM"/>
    </source>
</evidence>
<reference evidence="2 3" key="1">
    <citation type="journal article" date="2023" name="Plants (Basel)">
        <title>Bridging the Gap: Combining Genomics and Transcriptomics Approaches to Understand Stylosanthes scabra, an Orphan Legume from the Brazilian Caatinga.</title>
        <authorList>
            <person name="Ferreira-Neto J.R.C."/>
            <person name="da Silva M.D."/>
            <person name="Binneck E."/>
            <person name="de Melo N.F."/>
            <person name="da Silva R.H."/>
            <person name="de Melo A.L.T.M."/>
            <person name="Pandolfi V."/>
            <person name="Bustamante F.O."/>
            <person name="Brasileiro-Vidal A.C."/>
            <person name="Benko-Iseppon A.M."/>
        </authorList>
    </citation>
    <scope>NUCLEOTIDE SEQUENCE [LARGE SCALE GENOMIC DNA]</scope>
    <source>
        <tissue evidence="2">Leaves</tissue>
    </source>
</reference>
<organism evidence="2 3">
    <name type="scientific">Stylosanthes scabra</name>
    <dbReference type="NCBI Taxonomy" id="79078"/>
    <lineage>
        <taxon>Eukaryota</taxon>
        <taxon>Viridiplantae</taxon>
        <taxon>Streptophyta</taxon>
        <taxon>Embryophyta</taxon>
        <taxon>Tracheophyta</taxon>
        <taxon>Spermatophyta</taxon>
        <taxon>Magnoliopsida</taxon>
        <taxon>eudicotyledons</taxon>
        <taxon>Gunneridae</taxon>
        <taxon>Pentapetalae</taxon>
        <taxon>rosids</taxon>
        <taxon>fabids</taxon>
        <taxon>Fabales</taxon>
        <taxon>Fabaceae</taxon>
        <taxon>Papilionoideae</taxon>
        <taxon>50 kb inversion clade</taxon>
        <taxon>dalbergioids sensu lato</taxon>
        <taxon>Dalbergieae</taxon>
        <taxon>Pterocarpus clade</taxon>
        <taxon>Stylosanthes</taxon>
    </lineage>
</organism>
<feature type="compositionally biased region" description="Gly residues" evidence="1">
    <location>
        <begin position="389"/>
        <end position="399"/>
    </location>
</feature>
<dbReference type="PANTHER" id="PTHR46033">
    <property type="entry name" value="PROTEIN MAIN-LIKE 2"/>
    <property type="match status" value="1"/>
</dbReference>
<accession>A0ABU6TNA2</accession>
<dbReference type="InterPro" id="IPR044824">
    <property type="entry name" value="MAIN-like"/>
</dbReference>